<dbReference type="InterPro" id="IPR006109">
    <property type="entry name" value="G3P_DH_NAD-dep_C"/>
</dbReference>
<dbReference type="HAMAP" id="MF_00394">
    <property type="entry name" value="NAD_Glyc3P_dehydrog"/>
    <property type="match status" value="1"/>
</dbReference>
<dbReference type="SUPFAM" id="SSF51735">
    <property type="entry name" value="NAD(P)-binding Rossmann-fold domains"/>
    <property type="match status" value="1"/>
</dbReference>
<evidence type="ECO:0000256" key="17">
    <source>
        <dbReference type="RuleBase" id="RU000437"/>
    </source>
</evidence>
<dbReference type="PRINTS" id="PR00077">
    <property type="entry name" value="GPDHDRGNASE"/>
</dbReference>
<dbReference type="PROSITE" id="PS00957">
    <property type="entry name" value="NAD_G3PDH"/>
    <property type="match status" value="1"/>
</dbReference>
<comment type="catalytic activity">
    <reaction evidence="9">
        <text>sn-glycerol 3-phosphate + NADP(+) = dihydroxyacetone phosphate + NADPH + H(+)</text>
        <dbReference type="Rhea" id="RHEA:11096"/>
        <dbReference type="ChEBI" id="CHEBI:15378"/>
        <dbReference type="ChEBI" id="CHEBI:57597"/>
        <dbReference type="ChEBI" id="CHEBI:57642"/>
        <dbReference type="ChEBI" id="CHEBI:57783"/>
        <dbReference type="ChEBI" id="CHEBI:58349"/>
        <dbReference type="EC" id="1.1.1.94"/>
    </reaction>
    <physiologicalReaction direction="right-to-left" evidence="9">
        <dbReference type="Rhea" id="RHEA:11098"/>
    </physiologicalReaction>
</comment>
<evidence type="ECO:0000256" key="10">
    <source>
        <dbReference type="ARBA" id="ARBA00066687"/>
    </source>
</evidence>
<organism evidence="20 21">
    <name type="scientific">Peptoclostridium acidaminophilum DSM 3953</name>
    <dbReference type="NCBI Taxonomy" id="1286171"/>
    <lineage>
        <taxon>Bacteria</taxon>
        <taxon>Bacillati</taxon>
        <taxon>Bacillota</taxon>
        <taxon>Clostridia</taxon>
        <taxon>Peptostreptococcales</taxon>
        <taxon>Peptoclostridiaceae</taxon>
        <taxon>Peptoclostridium</taxon>
    </lineage>
</organism>
<name>W8TG33_PEPAC</name>
<keyword evidence="6 13" id="KW-0443">Lipid metabolism</keyword>
<evidence type="ECO:0000256" key="1">
    <source>
        <dbReference type="ARBA" id="ARBA00011009"/>
    </source>
</evidence>
<keyword evidence="7 13" id="KW-0594">Phospholipid biosynthesis</keyword>
<evidence type="ECO:0000256" key="7">
    <source>
        <dbReference type="ARBA" id="ARBA00023209"/>
    </source>
</evidence>
<dbReference type="GO" id="GO:0008654">
    <property type="term" value="P:phospholipid biosynthetic process"/>
    <property type="evidence" value="ECO:0007669"/>
    <property type="project" value="UniProtKB-KW"/>
</dbReference>
<keyword evidence="21" id="KW-1185">Reference proteome</keyword>
<feature type="binding site" evidence="13">
    <location>
        <position position="189"/>
    </location>
    <ligand>
        <name>sn-glycerol 3-phosphate</name>
        <dbReference type="ChEBI" id="CHEBI:57597"/>
    </ligand>
</feature>
<keyword evidence="13" id="KW-0547">Nucleotide-binding</keyword>
<dbReference type="STRING" id="1286171.EAL2_c14930"/>
<dbReference type="AlphaFoldDB" id="W8TG33"/>
<dbReference type="Pfam" id="PF01210">
    <property type="entry name" value="NAD_Gly3P_dh_N"/>
    <property type="match status" value="1"/>
</dbReference>
<evidence type="ECO:0000256" key="11">
    <source>
        <dbReference type="ARBA" id="ARBA00069372"/>
    </source>
</evidence>
<feature type="binding site" evidence="13">
    <location>
        <position position="253"/>
    </location>
    <ligand>
        <name>NADPH</name>
        <dbReference type="ChEBI" id="CHEBI:57783"/>
    </ligand>
</feature>
<evidence type="ECO:0000259" key="18">
    <source>
        <dbReference type="Pfam" id="PF01210"/>
    </source>
</evidence>
<keyword evidence="13" id="KW-0963">Cytoplasm</keyword>
<dbReference type="EMBL" id="CP007452">
    <property type="protein sequence ID" value="AHM56788.1"/>
    <property type="molecule type" value="Genomic_DNA"/>
</dbReference>
<dbReference type="OrthoDB" id="9812273at2"/>
<dbReference type="PANTHER" id="PTHR11728:SF1">
    <property type="entry name" value="GLYCEROL-3-PHOSPHATE DEHYDROGENASE [NAD(+)] 2, CHLOROPLASTIC"/>
    <property type="match status" value="1"/>
</dbReference>
<keyword evidence="2 13" id="KW-0444">Lipid biosynthesis</keyword>
<dbReference type="InterPro" id="IPR008927">
    <property type="entry name" value="6-PGluconate_DH-like_C_sf"/>
</dbReference>
<dbReference type="eggNOG" id="COG0240">
    <property type="taxonomic scope" value="Bacteria"/>
</dbReference>
<feature type="binding site" evidence="13">
    <location>
        <position position="106"/>
    </location>
    <ligand>
        <name>NADPH</name>
        <dbReference type="ChEBI" id="CHEBI:57783"/>
    </ligand>
</feature>
<dbReference type="InterPro" id="IPR036291">
    <property type="entry name" value="NAD(P)-bd_dom_sf"/>
</dbReference>
<dbReference type="HOGENOM" id="CLU_033449_0_2_9"/>
<feature type="binding site" evidence="13">
    <location>
        <position position="242"/>
    </location>
    <ligand>
        <name>sn-glycerol 3-phosphate</name>
        <dbReference type="ChEBI" id="CHEBI:57597"/>
    </ligand>
</feature>
<dbReference type="GO" id="GO:0005829">
    <property type="term" value="C:cytosol"/>
    <property type="evidence" value="ECO:0007669"/>
    <property type="project" value="TreeGrafter"/>
</dbReference>
<feature type="binding site" evidence="16">
    <location>
        <position position="138"/>
    </location>
    <ligand>
        <name>NAD(+)</name>
        <dbReference type="ChEBI" id="CHEBI:57540"/>
    </ligand>
</feature>
<feature type="binding site" evidence="13">
    <location>
        <position position="254"/>
    </location>
    <ligand>
        <name>sn-glycerol 3-phosphate</name>
        <dbReference type="ChEBI" id="CHEBI:57597"/>
    </ligand>
</feature>
<evidence type="ECO:0000256" key="14">
    <source>
        <dbReference type="PIRSR" id="PIRSR000114-1"/>
    </source>
</evidence>
<dbReference type="Proteomes" id="UP000019591">
    <property type="component" value="Chromosome"/>
</dbReference>
<dbReference type="EC" id="1.1.1.94" evidence="10 13"/>
<evidence type="ECO:0000256" key="2">
    <source>
        <dbReference type="ARBA" id="ARBA00022516"/>
    </source>
</evidence>
<evidence type="ECO:0000256" key="6">
    <source>
        <dbReference type="ARBA" id="ARBA00023098"/>
    </source>
</evidence>
<evidence type="ECO:0000256" key="16">
    <source>
        <dbReference type="PIRSR" id="PIRSR000114-3"/>
    </source>
</evidence>
<evidence type="ECO:0000256" key="15">
    <source>
        <dbReference type="PIRSR" id="PIRSR000114-2"/>
    </source>
</evidence>
<accession>W8TG33</accession>
<feature type="binding site" evidence="16">
    <location>
        <begin position="8"/>
        <end position="13"/>
    </location>
    <ligand>
        <name>NAD(+)</name>
        <dbReference type="ChEBI" id="CHEBI:57540"/>
    </ligand>
</feature>
<keyword evidence="4 13" id="KW-0560">Oxidoreductase</keyword>
<proteinExistence type="inferred from homology"/>
<dbReference type="NCBIfam" id="NF000942">
    <property type="entry name" value="PRK00094.1-4"/>
    <property type="match status" value="1"/>
</dbReference>
<dbReference type="InterPro" id="IPR011128">
    <property type="entry name" value="G3P_DH_NAD-dep_N"/>
</dbReference>
<feature type="binding site" evidence="13">
    <location>
        <position position="136"/>
    </location>
    <ligand>
        <name>sn-glycerol 3-phosphate</name>
        <dbReference type="ChEBI" id="CHEBI:57597"/>
    </ligand>
</feature>
<feature type="binding site" evidence="13">
    <location>
        <position position="106"/>
    </location>
    <ligand>
        <name>sn-glycerol 3-phosphate</name>
        <dbReference type="ChEBI" id="CHEBI:57597"/>
    </ligand>
</feature>
<evidence type="ECO:0000256" key="8">
    <source>
        <dbReference type="ARBA" id="ARBA00023264"/>
    </source>
</evidence>
<dbReference type="PATRIC" id="fig|1286171.3.peg.1444"/>
<dbReference type="GO" id="GO:0141152">
    <property type="term" value="F:glycerol-3-phosphate dehydrogenase (NAD+) activity"/>
    <property type="evidence" value="ECO:0007669"/>
    <property type="project" value="RHEA"/>
</dbReference>
<comment type="catalytic activity">
    <reaction evidence="13">
        <text>sn-glycerol 3-phosphate + NAD(+) = dihydroxyacetone phosphate + NADH + H(+)</text>
        <dbReference type="Rhea" id="RHEA:11092"/>
        <dbReference type="ChEBI" id="CHEBI:15378"/>
        <dbReference type="ChEBI" id="CHEBI:57540"/>
        <dbReference type="ChEBI" id="CHEBI:57597"/>
        <dbReference type="ChEBI" id="CHEBI:57642"/>
        <dbReference type="ChEBI" id="CHEBI:57945"/>
        <dbReference type="EC" id="1.1.1.94"/>
    </reaction>
</comment>
<feature type="binding site" evidence="13">
    <location>
        <position position="134"/>
    </location>
    <ligand>
        <name>sn-glycerol 3-phosphate</name>
        <dbReference type="ChEBI" id="CHEBI:57597"/>
    </ligand>
</feature>
<dbReference type="PIRSF" id="PIRSF000114">
    <property type="entry name" value="Glycerol-3-P_dh"/>
    <property type="match status" value="1"/>
</dbReference>
<feature type="binding site" evidence="13">
    <location>
        <position position="253"/>
    </location>
    <ligand>
        <name>sn-glycerol 3-phosphate</name>
        <dbReference type="ChEBI" id="CHEBI:57597"/>
    </ligand>
</feature>
<dbReference type="InterPro" id="IPR013328">
    <property type="entry name" value="6PGD_dom2"/>
</dbReference>
<feature type="binding site" evidence="13">
    <location>
        <position position="138"/>
    </location>
    <ligand>
        <name>NADPH</name>
        <dbReference type="ChEBI" id="CHEBI:57783"/>
    </ligand>
</feature>
<dbReference type="GO" id="GO:0051287">
    <property type="term" value="F:NAD binding"/>
    <property type="evidence" value="ECO:0007669"/>
    <property type="project" value="InterPro"/>
</dbReference>
<feature type="binding site" evidence="15">
    <location>
        <position position="106"/>
    </location>
    <ligand>
        <name>substrate</name>
    </ligand>
</feature>
<evidence type="ECO:0000256" key="4">
    <source>
        <dbReference type="ARBA" id="ARBA00023002"/>
    </source>
</evidence>
<dbReference type="SUPFAM" id="SSF48179">
    <property type="entry name" value="6-phosphogluconate dehydrogenase C-terminal domain-like"/>
    <property type="match status" value="1"/>
</dbReference>
<dbReference type="RefSeq" id="WP_025435771.1">
    <property type="nucleotide sequence ID" value="NZ_CP007452.1"/>
</dbReference>
<evidence type="ECO:0000256" key="3">
    <source>
        <dbReference type="ARBA" id="ARBA00022857"/>
    </source>
</evidence>
<evidence type="ECO:0000313" key="20">
    <source>
        <dbReference type="EMBL" id="AHM56788.1"/>
    </source>
</evidence>
<dbReference type="NCBIfam" id="NF000941">
    <property type="entry name" value="PRK00094.1-3"/>
    <property type="match status" value="1"/>
</dbReference>
<evidence type="ECO:0000256" key="13">
    <source>
        <dbReference type="HAMAP-Rule" id="MF_00394"/>
    </source>
</evidence>
<feature type="domain" description="Glycerol-3-phosphate dehydrogenase NAD-dependent C-terminal" evidence="19">
    <location>
        <begin position="178"/>
        <end position="317"/>
    </location>
</feature>
<evidence type="ECO:0000313" key="21">
    <source>
        <dbReference type="Proteomes" id="UP000019591"/>
    </source>
</evidence>
<dbReference type="GO" id="GO:0005975">
    <property type="term" value="P:carbohydrate metabolic process"/>
    <property type="evidence" value="ECO:0007669"/>
    <property type="project" value="InterPro"/>
</dbReference>
<feature type="domain" description="Glycerol-3-phosphate dehydrogenase NAD-dependent N-terminal" evidence="18">
    <location>
        <begin position="3"/>
        <end position="158"/>
    </location>
</feature>
<comment type="caution">
    <text evidence="13">Lacks conserved residue(s) required for the propagation of feature annotation.</text>
</comment>
<comment type="similarity">
    <text evidence="1 13 17">Belongs to the NAD-dependent glycerol-3-phosphate dehydrogenase family.</text>
</comment>
<dbReference type="PANTHER" id="PTHR11728">
    <property type="entry name" value="GLYCEROL-3-PHOSPHATE DEHYDROGENASE"/>
    <property type="match status" value="1"/>
</dbReference>
<feature type="binding site" evidence="13">
    <location>
        <position position="277"/>
    </location>
    <ligand>
        <name>NADPH</name>
        <dbReference type="ChEBI" id="CHEBI:57783"/>
    </ligand>
</feature>
<evidence type="ECO:0000259" key="19">
    <source>
        <dbReference type="Pfam" id="PF07479"/>
    </source>
</evidence>
<keyword evidence="8 13" id="KW-1208">Phospholipid metabolism</keyword>
<dbReference type="NCBIfam" id="NF000940">
    <property type="entry name" value="PRK00094.1-2"/>
    <property type="match status" value="1"/>
</dbReference>
<dbReference type="Gene3D" id="1.10.1040.10">
    <property type="entry name" value="N-(1-d-carboxylethyl)-l-norvaline Dehydrogenase, domain 2"/>
    <property type="match status" value="1"/>
</dbReference>
<dbReference type="InterPro" id="IPR006168">
    <property type="entry name" value="G3P_DH_NAD-dep"/>
</dbReference>
<dbReference type="GO" id="GO:0141153">
    <property type="term" value="F:glycerol-3-phosphate dehydrogenase (NADP+) activity"/>
    <property type="evidence" value="ECO:0007669"/>
    <property type="project" value="RHEA"/>
</dbReference>
<dbReference type="GO" id="GO:0006650">
    <property type="term" value="P:glycerophospholipid metabolic process"/>
    <property type="evidence" value="ECO:0007669"/>
    <property type="project" value="UniProtKB-UniRule"/>
</dbReference>
<evidence type="ECO:0000256" key="12">
    <source>
        <dbReference type="ARBA" id="ARBA00080511"/>
    </source>
</evidence>
<dbReference type="FunFam" id="1.10.1040.10:FF:000001">
    <property type="entry name" value="Glycerol-3-phosphate dehydrogenase [NAD(P)+]"/>
    <property type="match status" value="1"/>
</dbReference>
<reference evidence="20 21" key="1">
    <citation type="journal article" date="2014" name="Genome Announc.">
        <title>Complete Genome Sequence of Amino Acid-Utilizing Eubacterium acidaminophilum al-2 (DSM 3953).</title>
        <authorList>
            <person name="Poehlein A."/>
            <person name="Andreesen J.R."/>
            <person name="Daniel R."/>
        </authorList>
    </citation>
    <scope>NUCLEOTIDE SEQUENCE [LARGE SCALE GENOMIC DNA]</scope>
    <source>
        <strain evidence="20 21">DSM 3953</strain>
    </source>
</reference>
<feature type="binding site" evidence="13">
    <location>
        <position position="279"/>
    </location>
    <ligand>
        <name>NADPH</name>
        <dbReference type="ChEBI" id="CHEBI:57783"/>
    </ligand>
</feature>
<dbReference type="GO" id="GO:0046168">
    <property type="term" value="P:glycerol-3-phosphate catabolic process"/>
    <property type="evidence" value="ECO:0007669"/>
    <property type="project" value="InterPro"/>
</dbReference>
<feature type="active site" description="Proton acceptor" evidence="13 14">
    <location>
        <position position="189"/>
    </location>
</feature>
<keyword evidence="3 13" id="KW-0521">NADP</keyword>
<dbReference type="Gene3D" id="3.40.50.720">
    <property type="entry name" value="NAD(P)-binding Rossmann-like Domain"/>
    <property type="match status" value="1"/>
</dbReference>
<feature type="binding site" evidence="13">
    <location>
        <position position="12"/>
    </location>
    <ligand>
        <name>NADPH</name>
        <dbReference type="ChEBI" id="CHEBI:57783"/>
    </ligand>
</feature>
<dbReference type="UniPathway" id="UPA00940"/>
<keyword evidence="5 13" id="KW-0520">NAD</keyword>
<comment type="function">
    <text evidence="13">Catalyzes the reduction of the glycolytic intermediate dihydroxyacetone phosphate (DHAP) to sn-glycerol 3-phosphate (G3P), the key precursor for phospholipid synthesis.</text>
</comment>
<feature type="binding site" evidence="15">
    <location>
        <begin position="253"/>
        <end position="254"/>
    </location>
    <ligand>
        <name>substrate</name>
    </ligand>
</feature>
<feature type="binding site" evidence="16">
    <location>
        <position position="253"/>
    </location>
    <ligand>
        <name>NAD(+)</name>
        <dbReference type="ChEBI" id="CHEBI:57540"/>
    </ligand>
</feature>
<dbReference type="Pfam" id="PF07479">
    <property type="entry name" value="NAD_Gly3P_dh_C"/>
    <property type="match status" value="1"/>
</dbReference>
<dbReference type="GO" id="GO:0046167">
    <property type="term" value="P:glycerol-3-phosphate biosynthetic process"/>
    <property type="evidence" value="ECO:0007669"/>
    <property type="project" value="UniProtKB-UniRule"/>
</dbReference>
<feature type="binding site" evidence="13">
    <location>
        <position position="11"/>
    </location>
    <ligand>
        <name>NADPH</name>
        <dbReference type="ChEBI" id="CHEBI:57783"/>
    </ligand>
</feature>
<comment type="pathway">
    <text evidence="13">Membrane lipid metabolism; glycerophospholipid metabolism.</text>
</comment>
<dbReference type="KEGG" id="eac:EAL2_c14930"/>
<gene>
    <name evidence="13 20" type="primary">gpsA</name>
    <name evidence="20" type="ORF">EAL2_c14930</name>
</gene>
<feature type="binding site" evidence="13">
    <location>
        <position position="252"/>
    </location>
    <ligand>
        <name>sn-glycerol 3-phosphate</name>
        <dbReference type="ChEBI" id="CHEBI:57597"/>
    </ligand>
</feature>
<sequence length="335" mass="36279">MEKICILGAGSWGSALGILLAKKGYDVDMWSLDKEQCESVNRTRENVDFLPGVVFPNNINLSNDLGVSVQGAKAVVLAVPSQAVRSVLKSAKPFITREQVIVNVAKGFEKETNLRISQVCKQELPENNFAVLSGPSHAEEVGRDMPTTVVVAAEDIKVAELVQDIFISPKFRVYTNEDLIGVELGGTLKNIIAFGAGISDGLGYGDNTKAALMTRGIREIVRLGVAMGAKATTFSGLSGIGDLIVTCTSMHSRNRRAGILVGQGKTLDEALEEVKMVVEGVVATEVAYEISKKYDIDMPITREIFGVLYEGKDVKKSVIDLMLRSRTHEMEDLSI</sequence>
<evidence type="ECO:0000256" key="9">
    <source>
        <dbReference type="ARBA" id="ARBA00052716"/>
    </source>
</evidence>
<evidence type="ECO:0000256" key="5">
    <source>
        <dbReference type="ARBA" id="ARBA00023027"/>
    </source>
</evidence>
<protein>
    <recommendedName>
        <fullName evidence="11 13">Glycerol-3-phosphate dehydrogenase [NAD(P)+]</fullName>
        <ecNumber evidence="10 13">1.1.1.94</ecNumber>
    </recommendedName>
    <alternativeName>
        <fullName evidence="13">NAD(P)(+)-dependent glycerol-3-phosphate dehydrogenase</fullName>
    </alternativeName>
    <alternativeName>
        <fullName evidence="12 13">NAD(P)H-dependent dihydroxyacetone-phosphate reductase</fullName>
    </alternativeName>
</protein>
<comment type="subcellular location">
    <subcellularLocation>
        <location evidence="13">Cytoplasm</location>
    </subcellularLocation>
</comment>
<dbReference type="FunFam" id="3.40.50.720:FF:000019">
    <property type="entry name" value="Glycerol-3-phosphate dehydrogenase [NAD(P)+]"/>
    <property type="match status" value="1"/>
</dbReference>